<evidence type="ECO:0000313" key="1">
    <source>
        <dbReference type="EMBL" id="MDP9925582.1"/>
    </source>
</evidence>
<dbReference type="Proteomes" id="UP001244295">
    <property type="component" value="Unassembled WGS sequence"/>
</dbReference>
<name>A0AAW8E172_9BURK</name>
<dbReference type="AlphaFoldDB" id="A0AAW8E172"/>
<gene>
    <name evidence="1" type="ORF">J2W25_004625</name>
</gene>
<sequence length="185" mass="20068">MENTILHSFSDLDGQVVVSWNGCEMALSESGAWVLDDAGIESFRSGEVQWSHPAVPHLQMTEVVLSLADGRNFSLLSQHEDGTGVHGLYLISGPHESSQLTASAAGIYRARELVELPKGAMQVMELLRDGANNVIELLLRVDSSVIRLLSGEVYAREGNRFEIVEVDESILIQVDGKRPCAPGGP</sequence>
<evidence type="ECO:0008006" key="3">
    <source>
        <dbReference type="Google" id="ProtNLM"/>
    </source>
</evidence>
<comment type="caution">
    <text evidence="1">The sequence shown here is derived from an EMBL/GenBank/DDBJ whole genome shotgun (WGS) entry which is preliminary data.</text>
</comment>
<evidence type="ECO:0000313" key="2">
    <source>
        <dbReference type="Proteomes" id="UP001244295"/>
    </source>
</evidence>
<accession>A0AAW8E172</accession>
<reference evidence="1" key="1">
    <citation type="submission" date="2023-07" db="EMBL/GenBank/DDBJ databases">
        <title>Sorghum-associated microbial communities from plants grown in Nebraska, USA.</title>
        <authorList>
            <person name="Schachtman D."/>
        </authorList>
    </citation>
    <scope>NUCLEOTIDE SEQUENCE</scope>
    <source>
        <strain evidence="1">DS2795</strain>
    </source>
</reference>
<dbReference type="RefSeq" id="WP_307637802.1">
    <property type="nucleotide sequence ID" value="NZ_JAUSRR010000008.1"/>
</dbReference>
<dbReference type="EMBL" id="JAUSRR010000008">
    <property type="protein sequence ID" value="MDP9925582.1"/>
    <property type="molecule type" value="Genomic_DNA"/>
</dbReference>
<organism evidence="1 2">
    <name type="scientific">Variovorax boronicumulans</name>
    <dbReference type="NCBI Taxonomy" id="436515"/>
    <lineage>
        <taxon>Bacteria</taxon>
        <taxon>Pseudomonadati</taxon>
        <taxon>Pseudomonadota</taxon>
        <taxon>Betaproteobacteria</taxon>
        <taxon>Burkholderiales</taxon>
        <taxon>Comamonadaceae</taxon>
        <taxon>Variovorax</taxon>
    </lineage>
</organism>
<proteinExistence type="predicted"/>
<protein>
    <recommendedName>
        <fullName evidence="3">HutD family protein</fullName>
    </recommendedName>
</protein>